<dbReference type="RefSeq" id="WP_059637615.1">
    <property type="nucleotide sequence ID" value="NZ_LOTK01000067.1"/>
</dbReference>
<dbReference type="AlphaFoldDB" id="A0A102LWZ4"/>
<dbReference type="Proteomes" id="UP000065521">
    <property type="component" value="Unassembled WGS sequence"/>
</dbReference>
<sequence>MGETKLTAHLPSVDVEITRHEFPERNAEAMTIHITATPSFDAAAQWLLQTGLFPLAPSFALWADFMQRWQRAWYPAWQPWLSIDFPPARSLKEPE</sequence>
<organism evidence="1 2">
    <name type="scientific">Burkholderia ubonensis</name>
    <dbReference type="NCBI Taxonomy" id="101571"/>
    <lineage>
        <taxon>Bacteria</taxon>
        <taxon>Pseudomonadati</taxon>
        <taxon>Pseudomonadota</taxon>
        <taxon>Betaproteobacteria</taxon>
        <taxon>Burkholderiales</taxon>
        <taxon>Burkholderiaceae</taxon>
        <taxon>Burkholderia</taxon>
        <taxon>Burkholderia cepacia complex</taxon>
    </lineage>
</organism>
<evidence type="ECO:0000313" key="1">
    <source>
        <dbReference type="EMBL" id="KUZ81861.1"/>
    </source>
</evidence>
<gene>
    <name evidence="1" type="ORF">WI38_31035</name>
</gene>
<protein>
    <submittedName>
        <fullName evidence="1">Uncharacterized protein</fullName>
    </submittedName>
</protein>
<evidence type="ECO:0000313" key="2">
    <source>
        <dbReference type="Proteomes" id="UP000065521"/>
    </source>
</evidence>
<name>A0A102LWZ4_9BURK</name>
<dbReference type="EMBL" id="LOTN01000071">
    <property type="protein sequence ID" value="KUZ81861.1"/>
    <property type="molecule type" value="Genomic_DNA"/>
</dbReference>
<comment type="caution">
    <text evidence="1">The sequence shown here is derived from an EMBL/GenBank/DDBJ whole genome shotgun (WGS) entry which is preliminary data.</text>
</comment>
<accession>A0A102LWZ4</accession>
<reference evidence="1 2" key="1">
    <citation type="submission" date="2015-11" db="EMBL/GenBank/DDBJ databases">
        <title>Expanding the genomic diversity of Burkholderia species for the development of highly accurate diagnostics.</title>
        <authorList>
            <person name="Sahl J."/>
            <person name="Keim P."/>
            <person name="Wagner D."/>
        </authorList>
    </citation>
    <scope>NUCLEOTIDE SEQUENCE [LARGE SCALE GENOMIC DNA]</scope>
    <source>
        <strain evidence="1 2">RF32-BP4</strain>
    </source>
</reference>
<proteinExistence type="predicted"/>